<feature type="compositionally biased region" description="Gly residues" evidence="1">
    <location>
        <begin position="500"/>
        <end position="525"/>
    </location>
</feature>
<organism evidence="3 4">
    <name type="scientific">Roseburia zhanii</name>
    <dbReference type="NCBI Taxonomy" id="2763064"/>
    <lineage>
        <taxon>Bacteria</taxon>
        <taxon>Bacillati</taxon>
        <taxon>Bacillota</taxon>
        <taxon>Clostridia</taxon>
        <taxon>Lachnospirales</taxon>
        <taxon>Lachnospiraceae</taxon>
        <taxon>Roseburia</taxon>
    </lineage>
</organism>
<dbReference type="InterPro" id="IPR032675">
    <property type="entry name" value="LRR_dom_sf"/>
</dbReference>
<dbReference type="AlphaFoldDB" id="A0A923LNW9"/>
<feature type="signal peptide" evidence="2">
    <location>
        <begin position="1"/>
        <end position="30"/>
    </location>
</feature>
<evidence type="ECO:0000313" key="3">
    <source>
        <dbReference type="EMBL" id="MBC5714380.1"/>
    </source>
</evidence>
<dbReference type="InterPro" id="IPR026906">
    <property type="entry name" value="LRR_5"/>
</dbReference>
<dbReference type="EMBL" id="JACOPH010000007">
    <property type="protein sequence ID" value="MBC5714380.1"/>
    <property type="molecule type" value="Genomic_DNA"/>
</dbReference>
<sequence>MKSQFRRNFAKLLVAAMVVSQIAIPGSAVYADAADTTDASWENAATFTFSDEGITSEGAADETYTVKGTALTIKAEGTYVLKGSCTDGSVKVKKETKNVVIVLDGLTLTSQTTAPICVNKTAEAEIIAAAGTENTLADTAANASSDNTDAEKAVIKAKDGSTLTLSGSGTVNVSANGKNGIKGGATTALTVKEQNLNITSVDNALASDGSVTIDSGNIHIKSTEGDGIKSTPDDGDTDSAGTITLNGGTVTVEQAVDGIQAANAITITDGSYEVVCSDNAIKSDLSVQVDGGTLDLTAGGDGIKASNATSDATTDTTTDSSTTTDDSTTDDAATTTTTGDITINGGDITINAAGDDIQAEVSLTIADGIFDLTANGGASTTLASDADSCKGLKAGSDITINGGKYTINTADDAVHSNEYITVNAGTFNIKTGDDGMHADTSLIVGQESGDVQPTINIEQSYEGLEAGTVYVYGGDIDVVSSDDGINAAGGSSNGTDPGAPGTGGDGFNPGGGRPGGAGGPGGNGGFNQSAGNMGNTSTSSNYAIYMNGGDVFINAGGDGLDSNGPLTINGGTICVYGAAAGGTGSDNCPIDADGTILINGGTIFGAGSSQMVEYPSNASTQKYYLSTNTTYNAGTIVNIVDSSSNVLYTETLLKKANYILFSSADMGTSGSCSIKTGKISGSDSGNTGGSTGGNDSGNTGGSTGGNDSGTTGGSTGGSDSGNTGGNTGGTTGGTTGGSTTGTTDGTTSGSTTGTTDGNTSGTTTGTTNGNGSTDSTQTPSAAAAGTKLTDTQGKALYVVLDADAATVSYAGTTDKTAAKITIPATVEIDQVTYTVTAVAQKALYKNTKIKTVTIGKNVTVIGKSAFEGCKKLKSVTLPESLTQIGNRTFYNCVALTKIVIPSNVAKIGKQAFTNAKKLKNIVIRTTKLTAKNIGAKAFKGTAAKATVKVPKSKLKSYQKILVTKGMNKKAAIKK</sequence>
<feature type="region of interest" description="Disordered" evidence="1">
    <location>
        <begin position="678"/>
        <end position="786"/>
    </location>
</feature>
<evidence type="ECO:0000256" key="1">
    <source>
        <dbReference type="SAM" id="MobiDB-lite"/>
    </source>
</evidence>
<keyword evidence="2" id="KW-0732">Signal</keyword>
<feature type="chain" id="PRO_5038885916" evidence="2">
    <location>
        <begin position="31"/>
        <end position="974"/>
    </location>
</feature>
<dbReference type="InterPro" id="IPR025584">
    <property type="entry name" value="Cthe_2159"/>
</dbReference>
<proteinExistence type="predicted"/>
<protein>
    <submittedName>
        <fullName evidence="3">Carbohydrate-binding domain-containing protein</fullName>
    </submittedName>
</protein>
<comment type="caution">
    <text evidence="3">The sequence shown here is derived from an EMBL/GenBank/DDBJ whole genome shotgun (WGS) entry which is preliminary data.</text>
</comment>
<dbReference type="PANTHER" id="PTHR45661">
    <property type="entry name" value="SURFACE ANTIGEN"/>
    <property type="match status" value="1"/>
</dbReference>
<gene>
    <name evidence="3" type="ORF">H8S17_09195</name>
</gene>
<name>A0A923LNW9_9FIRM</name>
<feature type="region of interest" description="Disordered" evidence="1">
    <location>
        <begin position="304"/>
        <end position="338"/>
    </location>
</feature>
<dbReference type="RefSeq" id="WP_186867089.1">
    <property type="nucleotide sequence ID" value="NZ_JACOPH010000007.1"/>
</dbReference>
<feature type="compositionally biased region" description="Gly residues" evidence="1">
    <location>
        <begin position="686"/>
        <end position="739"/>
    </location>
</feature>
<dbReference type="PANTHER" id="PTHR45661:SF3">
    <property type="entry name" value="IG-LIKE DOMAIN-CONTAINING PROTEIN"/>
    <property type="match status" value="1"/>
</dbReference>
<feature type="region of interest" description="Disordered" evidence="1">
    <location>
        <begin position="483"/>
        <end position="533"/>
    </location>
</feature>
<feature type="compositionally biased region" description="Low complexity" evidence="1">
    <location>
        <begin position="305"/>
        <end position="338"/>
    </location>
</feature>
<accession>A0A923LNW9</accession>
<dbReference type="Pfam" id="PF14262">
    <property type="entry name" value="Cthe_2159"/>
    <property type="match status" value="1"/>
</dbReference>
<dbReference type="Gene3D" id="3.80.10.10">
    <property type="entry name" value="Ribonuclease Inhibitor"/>
    <property type="match status" value="1"/>
</dbReference>
<dbReference type="Pfam" id="PF13306">
    <property type="entry name" value="LRR_5"/>
    <property type="match status" value="1"/>
</dbReference>
<evidence type="ECO:0000256" key="2">
    <source>
        <dbReference type="SAM" id="SignalP"/>
    </source>
</evidence>
<dbReference type="SUPFAM" id="SSF52058">
    <property type="entry name" value="L domain-like"/>
    <property type="match status" value="1"/>
</dbReference>
<keyword evidence="4" id="KW-1185">Reference proteome</keyword>
<dbReference type="Proteomes" id="UP000606720">
    <property type="component" value="Unassembled WGS sequence"/>
</dbReference>
<dbReference type="InterPro" id="IPR053139">
    <property type="entry name" value="Surface_bspA-like"/>
</dbReference>
<reference evidence="3" key="1">
    <citation type="submission" date="2020-08" db="EMBL/GenBank/DDBJ databases">
        <title>Genome public.</title>
        <authorList>
            <person name="Liu C."/>
            <person name="Sun Q."/>
        </authorList>
    </citation>
    <scope>NUCLEOTIDE SEQUENCE</scope>
    <source>
        <strain evidence="3">BX1005</strain>
    </source>
</reference>
<feature type="compositionally biased region" description="Low complexity" evidence="1">
    <location>
        <begin position="740"/>
        <end position="776"/>
    </location>
</feature>
<evidence type="ECO:0000313" key="4">
    <source>
        <dbReference type="Proteomes" id="UP000606720"/>
    </source>
</evidence>